<dbReference type="RefSeq" id="WP_123265200.1">
    <property type="nucleotide sequence ID" value="NZ_RJUG01000002.1"/>
</dbReference>
<dbReference type="InterPro" id="IPR006048">
    <property type="entry name" value="A-amylase/branching_C"/>
</dbReference>
<dbReference type="Gene3D" id="3.20.20.80">
    <property type="entry name" value="Glycosidases"/>
    <property type="match status" value="1"/>
</dbReference>
<evidence type="ECO:0000313" key="2">
    <source>
        <dbReference type="EMBL" id="ROI09952.1"/>
    </source>
</evidence>
<proteinExistence type="predicted"/>
<dbReference type="SUPFAM" id="SSF51445">
    <property type="entry name" value="(Trans)glycosidases"/>
    <property type="match status" value="1"/>
</dbReference>
<dbReference type="InterPro" id="IPR013780">
    <property type="entry name" value="Glyco_hydro_b"/>
</dbReference>
<dbReference type="InterPro" id="IPR006047">
    <property type="entry name" value="GH13_cat_dom"/>
</dbReference>
<feature type="domain" description="Glycosyl hydrolase family 13 catalytic" evidence="1">
    <location>
        <begin position="25"/>
        <end position="343"/>
    </location>
</feature>
<dbReference type="PANTHER" id="PTHR47786">
    <property type="entry name" value="ALPHA-1,4-GLUCAN:MALTOSE-1-PHOSPHATE MALTOSYLTRANSFERASE"/>
    <property type="match status" value="1"/>
</dbReference>
<evidence type="ECO:0000313" key="3">
    <source>
        <dbReference type="Proteomes" id="UP000270224"/>
    </source>
</evidence>
<dbReference type="AlphaFoldDB" id="A0A3N0WY08"/>
<dbReference type="GO" id="GO:0043169">
    <property type="term" value="F:cation binding"/>
    <property type="evidence" value="ECO:0007669"/>
    <property type="project" value="InterPro"/>
</dbReference>
<dbReference type="SUPFAM" id="SSF51011">
    <property type="entry name" value="Glycosyl hydrolase domain"/>
    <property type="match status" value="1"/>
</dbReference>
<dbReference type="Gene3D" id="2.60.40.1180">
    <property type="entry name" value="Golgi alpha-mannosidase II"/>
    <property type="match status" value="1"/>
</dbReference>
<reference evidence="3" key="2">
    <citation type="submission" date="2018-11" db="EMBL/GenBank/DDBJ databases">
        <title>Proposal to divide the Flavobacteriaceae and reorganize its genera based on Amino Acid Identity values calculated from whole genome sequences.</title>
        <authorList>
            <person name="Nicholson A.C."/>
            <person name="Gulvik C.A."/>
            <person name="Whitney A.M."/>
            <person name="Humrighouse B.W."/>
            <person name="Bell M."/>
            <person name="Holmens B."/>
            <person name="Steigerwalt A."/>
            <person name="Villarma A."/>
            <person name="Sheth M."/>
            <person name="Batra D."/>
            <person name="Pryor J."/>
            <person name="Bernardet J.-F."/>
            <person name="Hugo C."/>
            <person name="Kampfer P."/>
            <person name="Newman J."/>
            <person name="Mcquiston J.R."/>
        </authorList>
    </citation>
    <scope>NUCLEOTIDE SEQUENCE [LARGE SCALE GENOMIC DNA]</scope>
    <source>
        <strain evidence="3">H3056</strain>
    </source>
</reference>
<evidence type="ECO:0000259" key="1">
    <source>
        <dbReference type="SMART" id="SM00642"/>
    </source>
</evidence>
<dbReference type="GO" id="GO:0005975">
    <property type="term" value="P:carbohydrate metabolic process"/>
    <property type="evidence" value="ECO:0007669"/>
    <property type="project" value="InterPro"/>
</dbReference>
<reference evidence="3" key="1">
    <citation type="submission" date="2018-11" db="EMBL/GenBank/DDBJ databases">
        <title>Proposal to divide the Flavobacteriaceae and reorganize its genera based on Amino Acid Identity values calculated from whole genome sequences.</title>
        <authorList>
            <person name="Nicholson A.C."/>
            <person name="Gulvik C.A."/>
            <person name="Whitney A.M."/>
            <person name="Humrighouse B.W."/>
            <person name="Bell M."/>
            <person name="Holmes B."/>
            <person name="Steigerwalt A."/>
            <person name="Villarma A."/>
            <person name="Sheth M."/>
            <person name="Batra D."/>
            <person name="Pryor J."/>
            <person name="Bernardet J.-F."/>
            <person name="Hugo C."/>
            <person name="Kampfer P."/>
            <person name="Newman J."/>
            <person name="Mcquiston J.R."/>
        </authorList>
    </citation>
    <scope>NUCLEOTIDE SEQUENCE [LARGE SCALE GENOMIC DNA]</scope>
    <source>
        <strain evidence="3">H3056</strain>
    </source>
</reference>
<dbReference type="Pfam" id="PF00128">
    <property type="entry name" value="Alpha-amylase"/>
    <property type="match status" value="2"/>
</dbReference>
<dbReference type="GO" id="GO:0016829">
    <property type="term" value="F:lyase activity"/>
    <property type="evidence" value="ECO:0007669"/>
    <property type="project" value="UniProtKB-KW"/>
</dbReference>
<accession>A0A3N0WY08</accession>
<name>A0A3N0WY08_9FLAO</name>
<dbReference type="SMART" id="SM00642">
    <property type="entry name" value="Aamy"/>
    <property type="match status" value="1"/>
</dbReference>
<dbReference type="OrthoDB" id="9805159at2"/>
<organism evidence="2 3">
    <name type="scientific">Kaistella daneshvariae</name>
    <dbReference type="NCBI Taxonomy" id="2487074"/>
    <lineage>
        <taxon>Bacteria</taxon>
        <taxon>Pseudomonadati</taxon>
        <taxon>Bacteroidota</taxon>
        <taxon>Flavobacteriia</taxon>
        <taxon>Flavobacteriales</taxon>
        <taxon>Weeksellaceae</taxon>
        <taxon>Chryseobacterium group</taxon>
        <taxon>Kaistella</taxon>
    </lineage>
</organism>
<protein>
    <submittedName>
        <fullName evidence="2">Alpha-amlyase</fullName>
    </submittedName>
</protein>
<comment type="caution">
    <text evidence="2">The sequence shown here is derived from an EMBL/GenBank/DDBJ whole genome shotgun (WGS) entry which is preliminary data.</text>
</comment>
<dbReference type="EMBL" id="RJUG01000002">
    <property type="protein sequence ID" value="ROI09952.1"/>
    <property type="molecule type" value="Genomic_DNA"/>
</dbReference>
<dbReference type="PANTHER" id="PTHR47786:SF2">
    <property type="entry name" value="GLYCOSYL HYDROLASE FAMILY 13 CATALYTIC DOMAIN-CONTAINING PROTEIN"/>
    <property type="match status" value="1"/>
</dbReference>
<dbReference type="Pfam" id="PF02806">
    <property type="entry name" value="Alpha-amylase_C"/>
    <property type="match status" value="1"/>
</dbReference>
<gene>
    <name evidence="2" type="ORF">EGI11_04140</name>
</gene>
<sequence>MSRYQPQPYVQLKNPEWLKNATLYELNIRQFSVKGTFKAVEKALPRLKKMGIDIIWLMPIQPIGLKNRKGSLGSPYAVQDYFGVNPEFGTSEDFRHLVETIHAAGMYVILDWVANHSSWDNDLVTQHPEWYRKSPSGEFQSLPWRDYDDIIDFDYSKPELRKYMTDALKFWVKEYDIDGYRCDVASFVPIDFWENVREELVEIKPVFMLAEAEDKELHRKAFDATYNWTLWNILHQIATQNKSAKTLSEAYLAEHVSIFPKEGIRVNFIDNHDKNSWEGTPEINFGPALKAARVFSILMDGMPLVYNGEEAGLDRSLEFFEKDPIDWKSHENEKLYTLLFELKHKNQALWNGIFGGEMIRVVNDRTDEVVSFSRQKNGDKVLAFFNLSPKKIKVNFETSDYACEYQNLFTGETEHILDKLKLEFSPWSFVVLHREK</sequence>
<dbReference type="Proteomes" id="UP000270224">
    <property type="component" value="Unassembled WGS sequence"/>
</dbReference>
<dbReference type="InterPro" id="IPR017853">
    <property type="entry name" value="GH"/>
</dbReference>
<keyword evidence="2" id="KW-0456">Lyase</keyword>
<dbReference type="CDD" id="cd11313">
    <property type="entry name" value="AmyAc_arch_bac_AmyA"/>
    <property type="match status" value="1"/>
</dbReference>